<evidence type="ECO:0000313" key="2">
    <source>
        <dbReference type="Proteomes" id="UP000241514"/>
    </source>
</evidence>
<dbReference type="EMBL" id="PYVG01000007">
    <property type="protein sequence ID" value="PTB89808.1"/>
    <property type="molecule type" value="Genomic_DNA"/>
</dbReference>
<sequence length="419" mass="48284">MQNRSIRLLVLLFCAVGVLALYLYAQQPREQINVNVYREQTDLTDRWWVQYQLAEPVTRLEFIRTPDQSRVARWSPESGEFMIAVAANGNEYIQRVDQQPFQFVSFELTPTYTYLEQDYAPFSPYSDGGMAWFSGRFKVCPESCEFAGQFRFYFTMQSAPTDSIVIPTESATEALSWYESADDGLMVYVGEQRPSQSGMPLLIDQGIPASLQSELRNSLEPMLNYFAARLGALETAPMVFASYSSTSNGRYGNQGGVIGSQLFVHWYGMALEDRMIEPTFVNDTLWFFAHEVAHLYQRNLFDNDHAWIHEGSAEWMAYRYLESIGVSASYLESRLARAERLCAEANPDDRIRQDYACGMLLAKRIDEALLREYPFGIYYFWQEFLARSNEHSEQYTVFQETLEELTHHQFASALLRSAP</sequence>
<dbReference type="InterPro" id="IPR027268">
    <property type="entry name" value="Peptidase_M4/M1_CTD_sf"/>
</dbReference>
<protein>
    <recommendedName>
        <fullName evidence="3">Peptidase M1 membrane alanine aminopeptidase domain-containing protein</fullName>
    </recommendedName>
</protein>
<proteinExistence type="predicted"/>
<dbReference type="Proteomes" id="UP000241514">
    <property type="component" value="Unassembled WGS sequence"/>
</dbReference>
<accession>A0A6N4DH77</accession>
<reference evidence="1 2" key="1">
    <citation type="submission" date="2018-03" db="EMBL/GenBank/DDBJ databases">
        <title>Cross-interface Injection: A General Nanoliter Liquid Handling Method Applied to Single Cells Genome Amplification Automated Nanoliter Liquid Handling Applied to Single Cell Multiple Displacement Amplification.</title>
        <authorList>
            <person name="Yun J."/>
            <person name="Xu P."/>
            <person name="Xu J."/>
            <person name="Dai X."/>
            <person name="Wang Y."/>
            <person name="Zheng X."/>
            <person name="Cao C."/>
            <person name="Yi Q."/>
            <person name="Zhu Y."/>
            <person name="Wang L."/>
            <person name="Dong Z."/>
            <person name="Huang Y."/>
            <person name="Huang L."/>
            <person name="Du W."/>
        </authorList>
    </citation>
    <scope>NUCLEOTIDE SEQUENCE [LARGE SCALE GENOMIC DNA]</scope>
    <source>
        <strain evidence="1 2">A9-4</strain>
    </source>
</reference>
<evidence type="ECO:0000313" key="1">
    <source>
        <dbReference type="EMBL" id="PTB89808.1"/>
    </source>
</evidence>
<organism evidence="1 2">
    <name type="scientific">Pseudidiomarina aestuarii</name>
    <dbReference type="NCBI Taxonomy" id="624146"/>
    <lineage>
        <taxon>Bacteria</taxon>
        <taxon>Pseudomonadati</taxon>
        <taxon>Pseudomonadota</taxon>
        <taxon>Gammaproteobacteria</taxon>
        <taxon>Alteromonadales</taxon>
        <taxon>Idiomarinaceae</taxon>
        <taxon>Pseudidiomarina</taxon>
    </lineage>
</organism>
<gene>
    <name evidence="1" type="ORF">C9928_02285</name>
</gene>
<dbReference type="RefSeq" id="WP_417656774.1">
    <property type="nucleotide sequence ID" value="NZ_JBLXDX010000002.1"/>
</dbReference>
<evidence type="ECO:0008006" key="3">
    <source>
        <dbReference type="Google" id="ProtNLM"/>
    </source>
</evidence>
<name>A0A6N4DH77_9GAMM</name>
<dbReference type="Gene3D" id="1.10.390.10">
    <property type="entry name" value="Neutral Protease Domain 2"/>
    <property type="match status" value="1"/>
</dbReference>
<dbReference type="AlphaFoldDB" id="A0A6N4DH77"/>
<comment type="caution">
    <text evidence="1">The sequence shown here is derived from an EMBL/GenBank/DDBJ whole genome shotgun (WGS) entry which is preliminary data.</text>
</comment>